<sequence length="187" mass="20992">MQTLVATDIHGINNDLKALFQDNDGEIRFLSPWNLDGCPFETEQEAVAAFHAKNGLTTYQQKIAEAAGSTPCLLIGFSVGATSMWLHTASENCHPDSYAQLIYGSRIRDYLSLVPRCPTSLIFAEHESSFRPETVAAKMIHTQVECTIIKDTHHGFMNPHSPHFNEAHTRGQLTQIKSFLTRYNKRD</sequence>
<evidence type="ECO:0000313" key="2">
    <source>
        <dbReference type="Proteomes" id="UP000624279"/>
    </source>
</evidence>
<dbReference type="GO" id="GO:0016787">
    <property type="term" value="F:hydrolase activity"/>
    <property type="evidence" value="ECO:0007669"/>
    <property type="project" value="UniProtKB-KW"/>
</dbReference>
<keyword evidence="1" id="KW-0378">Hydrolase</keyword>
<dbReference type="SUPFAM" id="SSF53474">
    <property type="entry name" value="alpha/beta-Hydrolases"/>
    <property type="match status" value="1"/>
</dbReference>
<protein>
    <submittedName>
        <fullName evidence="1">Hydrolase</fullName>
    </submittedName>
</protein>
<reference evidence="1 2" key="1">
    <citation type="submission" date="2020-08" db="EMBL/GenBank/DDBJ databases">
        <title>Novel species isolated from subtropical streams in China.</title>
        <authorList>
            <person name="Lu H."/>
        </authorList>
    </citation>
    <scope>NUCLEOTIDE SEQUENCE [LARGE SCALE GENOMIC DNA]</scope>
    <source>
        <strain evidence="1 2">LX15W</strain>
    </source>
</reference>
<keyword evidence="2" id="KW-1185">Reference proteome</keyword>
<proteinExistence type="predicted"/>
<evidence type="ECO:0000313" key="1">
    <source>
        <dbReference type="EMBL" id="MBC3875900.1"/>
    </source>
</evidence>
<gene>
    <name evidence="1" type="ORF">H8K55_20090</name>
</gene>
<comment type="caution">
    <text evidence="1">The sequence shown here is derived from an EMBL/GenBank/DDBJ whole genome shotgun (WGS) entry which is preliminary data.</text>
</comment>
<dbReference type="Proteomes" id="UP000624279">
    <property type="component" value="Unassembled WGS sequence"/>
</dbReference>
<dbReference type="InterPro" id="IPR029058">
    <property type="entry name" value="AB_hydrolase_fold"/>
</dbReference>
<dbReference type="RefSeq" id="WP_186943872.1">
    <property type="nucleotide sequence ID" value="NZ_JACOGA010000026.1"/>
</dbReference>
<accession>A0ABR6YH32</accession>
<dbReference type="EMBL" id="JACOGA010000026">
    <property type="protein sequence ID" value="MBC3875900.1"/>
    <property type="molecule type" value="Genomic_DNA"/>
</dbReference>
<name>A0ABR6YH32_9BURK</name>
<dbReference type="Gene3D" id="3.40.50.1820">
    <property type="entry name" value="alpha/beta hydrolase"/>
    <property type="match status" value="1"/>
</dbReference>
<organism evidence="1 2">
    <name type="scientific">Undibacterium flavidum</name>
    <dbReference type="NCBI Taxonomy" id="2762297"/>
    <lineage>
        <taxon>Bacteria</taxon>
        <taxon>Pseudomonadati</taxon>
        <taxon>Pseudomonadota</taxon>
        <taxon>Betaproteobacteria</taxon>
        <taxon>Burkholderiales</taxon>
        <taxon>Oxalobacteraceae</taxon>
        <taxon>Undibacterium</taxon>
    </lineage>
</organism>